<dbReference type="PROSITE" id="PS51186">
    <property type="entry name" value="GNAT"/>
    <property type="match status" value="1"/>
</dbReference>
<dbReference type="SUPFAM" id="SSF55729">
    <property type="entry name" value="Acyl-CoA N-acyltransferases (Nat)"/>
    <property type="match status" value="1"/>
</dbReference>
<dbReference type="CDD" id="cd04301">
    <property type="entry name" value="NAT_SF"/>
    <property type="match status" value="1"/>
</dbReference>
<dbReference type="Proteomes" id="UP000245959">
    <property type="component" value="Unassembled WGS sequence"/>
</dbReference>
<name>A0A2U1ALJ1_9BACT</name>
<gene>
    <name evidence="2" type="ORF">C8D82_13117</name>
</gene>
<protein>
    <submittedName>
        <fullName evidence="2">L-amino acid N-acyltransferase YncA</fullName>
    </submittedName>
</protein>
<feature type="domain" description="N-acetyltransferase" evidence="1">
    <location>
        <begin position="7"/>
        <end position="170"/>
    </location>
</feature>
<dbReference type="Pfam" id="PF00583">
    <property type="entry name" value="Acetyltransf_1"/>
    <property type="match status" value="1"/>
</dbReference>
<dbReference type="EMBL" id="QEKH01000031">
    <property type="protein sequence ID" value="PVY37278.1"/>
    <property type="molecule type" value="Genomic_DNA"/>
</dbReference>
<keyword evidence="3" id="KW-1185">Reference proteome</keyword>
<keyword evidence="2" id="KW-0808">Transferase</keyword>
<evidence type="ECO:0000313" key="2">
    <source>
        <dbReference type="EMBL" id="PVY37278.1"/>
    </source>
</evidence>
<comment type="caution">
    <text evidence="2">The sequence shown here is derived from an EMBL/GenBank/DDBJ whole genome shotgun (WGS) entry which is preliminary data.</text>
</comment>
<evidence type="ECO:0000259" key="1">
    <source>
        <dbReference type="PROSITE" id="PS51186"/>
    </source>
</evidence>
<dbReference type="AlphaFoldDB" id="A0A2U1ALJ1"/>
<organism evidence="2 3">
    <name type="scientific">Victivallis vadensis</name>
    <dbReference type="NCBI Taxonomy" id="172901"/>
    <lineage>
        <taxon>Bacteria</taxon>
        <taxon>Pseudomonadati</taxon>
        <taxon>Lentisphaerota</taxon>
        <taxon>Lentisphaeria</taxon>
        <taxon>Victivallales</taxon>
        <taxon>Victivallaceae</taxon>
        <taxon>Victivallis</taxon>
    </lineage>
</organism>
<proteinExistence type="predicted"/>
<dbReference type="PANTHER" id="PTHR43617">
    <property type="entry name" value="L-AMINO ACID N-ACETYLTRANSFERASE"/>
    <property type="match status" value="1"/>
</dbReference>
<dbReference type="InterPro" id="IPR050276">
    <property type="entry name" value="MshD_Acetyltransferase"/>
</dbReference>
<dbReference type="Gene3D" id="3.40.630.30">
    <property type="match status" value="1"/>
</dbReference>
<dbReference type="GO" id="GO:0016747">
    <property type="term" value="F:acyltransferase activity, transferring groups other than amino-acyl groups"/>
    <property type="evidence" value="ECO:0007669"/>
    <property type="project" value="InterPro"/>
</dbReference>
<reference evidence="2 3" key="1">
    <citation type="submission" date="2018-04" db="EMBL/GenBank/DDBJ databases">
        <title>Genomic Encyclopedia of Type Strains, Phase IV (KMG-IV): sequencing the most valuable type-strain genomes for metagenomic binning, comparative biology and taxonomic classification.</title>
        <authorList>
            <person name="Goeker M."/>
        </authorList>
    </citation>
    <scope>NUCLEOTIDE SEQUENCE [LARGE SCALE GENOMIC DNA]</scope>
    <source>
        <strain evidence="2 3">DSM 14823</strain>
    </source>
</reference>
<dbReference type="RefSeq" id="WP_116885330.1">
    <property type="nucleotide sequence ID" value="NZ_CABMMC010000024.1"/>
</dbReference>
<keyword evidence="2" id="KW-0012">Acyltransferase</keyword>
<sequence>MLNTDGIVIRPATEAELPLLEELARRIWPDTYGKILTPGQIDYMIEMMYALPVVQKERAEGVAFELILDGEKPVGFLSYGPYKAEPPTMKLHKLYLDFGYHGRGIGSMALQHAIAAAKRAGCRFLRLNVNKNNAAALRAYQRNGFYQAEAVKVDIGGGYFMDDYVMEVKL</sequence>
<accession>A0A2U1ALJ1</accession>
<dbReference type="OrthoDB" id="9800604at2"/>
<dbReference type="PANTHER" id="PTHR43617:SF34">
    <property type="entry name" value="PUTATIVE-RELATED"/>
    <property type="match status" value="1"/>
</dbReference>
<dbReference type="GeneID" id="78296608"/>
<dbReference type="InterPro" id="IPR016181">
    <property type="entry name" value="Acyl_CoA_acyltransferase"/>
</dbReference>
<evidence type="ECO:0000313" key="3">
    <source>
        <dbReference type="Proteomes" id="UP000245959"/>
    </source>
</evidence>
<dbReference type="InterPro" id="IPR000182">
    <property type="entry name" value="GNAT_dom"/>
</dbReference>